<dbReference type="EC" id="4.2.1.45" evidence="4"/>
<evidence type="ECO:0000259" key="3">
    <source>
        <dbReference type="Pfam" id="PF01370"/>
    </source>
</evidence>
<dbReference type="SUPFAM" id="SSF51735">
    <property type="entry name" value="NAD(P)-binding Rossmann-fold domains"/>
    <property type="match status" value="1"/>
</dbReference>
<organism evidence="4 5">
    <name type="scientific">Paenibacillus lignilyticus</name>
    <dbReference type="NCBI Taxonomy" id="1172615"/>
    <lineage>
        <taxon>Bacteria</taxon>
        <taxon>Bacillati</taxon>
        <taxon>Bacillota</taxon>
        <taxon>Bacilli</taxon>
        <taxon>Bacillales</taxon>
        <taxon>Paenibacillaceae</taxon>
        <taxon>Paenibacillus</taxon>
    </lineage>
</organism>
<keyword evidence="5" id="KW-1185">Reference proteome</keyword>
<dbReference type="EMBL" id="JAGKSP010000006">
    <property type="protein sequence ID" value="MBP3964520.1"/>
    <property type="molecule type" value="Genomic_DNA"/>
</dbReference>
<protein>
    <submittedName>
        <fullName evidence="4">CDP-glucose 4,6-dehydratase</fullName>
        <ecNumber evidence="4">4.2.1.45</ecNumber>
    </submittedName>
</protein>
<comment type="similarity">
    <text evidence="1">Belongs to the NAD(P)-dependent epimerase/dehydratase family.</text>
</comment>
<dbReference type="Pfam" id="PF01370">
    <property type="entry name" value="Epimerase"/>
    <property type="match status" value="1"/>
</dbReference>
<dbReference type="InterPro" id="IPR036291">
    <property type="entry name" value="NAD(P)-bd_dom_sf"/>
</dbReference>
<feature type="region of interest" description="Disordered" evidence="2">
    <location>
        <begin position="288"/>
        <end position="307"/>
    </location>
</feature>
<evidence type="ECO:0000256" key="2">
    <source>
        <dbReference type="SAM" id="MobiDB-lite"/>
    </source>
</evidence>
<comment type="caution">
    <text evidence="4">The sequence shown here is derived from an EMBL/GenBank/DDBJ whole genome shotgun (WGS) entry which is preliminary data.</text>
</comment>
<dbReference type="Proteomes" id="UP000673394">
    <property type="component" value="Unassembled WGS sequence"/>
</dbReference>
<evidence type="ECO:0000313" key="4">
    <source>
        <dbReference type="EMBL" id="MBP3964520.1"/>
    </source>
</evidence>
<accession>A0ABS5CF91</accession>
<gene>
    <name evidence="4" type="primary">rfbG</name>
    <name evidence="4" type="ORF">I8J30_17520</name>
</gene>
<name>A0ABS5CF91_9BACL</name>
<dbReference type="PANTHER" id="PTHR43000">
    <property type="entry name" value="DTDP-D-GLUCOSE 4,6-DEHYDRATASE-RELATED"/>
    <property type="match status" value="1"/>
</dbReference>
<dbReference type="Gene3D" id="3.90.25.10">
    <property type="entry name" value="UDP-galactose 4-epimerase, domain 1"/>
    <property type="match status" value="1"/>
</dbReference>
<sequence>MPDYSFWQGKQVFVTGHTGFVGTWLCLWLHRLGAVVTGYSDELPTTPSMYRLCGLEHIIPWTRGDIRDSEKLTAALRDAKPEVVFHLAGQSEHQGKRSTVEIFDVNVAGMAALLDAVRIVHEDHPIRAVVAMTAADCYAPRDWVLGYREADGLGGAEPGSASKACAELVVSSFRRAYFAGSADGPAVATVRAGHLIGGGDFASGRLVPDCVRAAAGERAAQPDVQPRPSGFRPWLHVLEALAGSLALAQRLFPPGGGGDFAEAWNLGPRTCEARTSAWLAEALRARLGGKQPAPAPSGGAAGQRQQSDAAPMLLDTTKAASRLGWRPRWDAQQTAQHTADWYAAWMQGAPMRDISVSQIVQYET</sequence>
<dbReference type="RefSeq" id="WP_210659904.1">
    <property type="nucleotide sequence ID" value="NZ_JAGKSP010000006.1"/>
</dbReference>
<reference evidence="4 5" key="1">
    <citation type="submission" date="2021-04" db="EMBL/GenBank/DDBJ databases">
        <title>Paenibacillus sp. DLE-14 whole genome sequence.</title>
        <authorList>
            <person name="Ham Y.J."/>
        </authorList>
    </citation>
    <scope>NUCLEOTIDE SEQUENCE [LARGE SCALE GENOMIC DNA]</scope>
    <source>
        <strain evidence="4 5">DLE-14</strain>
    </source>
</reference>
<feature type="domain" description="NAD-dependent epimerase/dehydratase" evidence="3">
    <location>
        <begin position="12"/>
        <end position="250"/>
    </location>
</feature>
<evidence type="ECO:0000256" key="1">
    <source>
        <dbReference type="ARBA" id="ARBA00007637"/>
    </source>
</evidence>
<dbReference type="InterPro" id="IPR001509">
    <property type="entry name" value="Epimerase_deHydtase"/>
</dbReference>
<dbReference type="Gene3D" id="3.40.50.720">
    <property type="entry name" value="NAD(P)-binding Rossmann-like Domain"/>
    <property type="match status" value="1"/>
</dbReference>
<dbReference type="InterPro" id="IPR013445">
    <property type="entry name" value="CDP_4_6_deHydtase"/>
</dbReference>
<dbReference type="NCBIfam" id="TIGR02622">
    <property type="entry name" value="CDP_4_6_dhtase"/>
    <property type="match status" value="1"/>
</dbReference>
<proteinExistence type="inferred from homology"/>
<keyword evidence="4" id="KW-0456">Lyase</keyword>
<evidence type="ECO:0000313" key="5">
    <source>
        <dbReference type="Proteomes" id="UP000673394"/>
    </source>
</evidence>
<dbReference type="GO" id="GO:0047733">
    <property type="term" value="F:CDP-glucose 4,6-dehydratase activity"/>
    <property type="evidence" value="ECO:0007669"/>
    <property type="project" value="UniProtKB-EC"/>
</dbReference>